<reference evidence="1 2" key="1">
    <citation type="submission" date="2020-08" db="EMBL/GenBank/DDBJ databases">
        <title>Sequencing the genomes of 1000 actinobacteria strains.</title>
        <authorList>
            <person name="Klenk H.-P."/>
        </authorList>
    </citation>
    <scope>NUCLEOTIDE SEQUENCE [LARGE SCALE GENOMIC DNA]</scope>
    <source>
        <strain evidence="1 2">DSM 46659</strain>
    </source>
</reference>
<evidence type="ECO:0000313" key="1">
    <source>
        <dbReference type="EMBL" id="MBB6171621.1"/>
    </source>
</evidence>
<sequence length="36" mass="3959">MGCWQKFNAVDLDVVEDIALDAGEMDEETAQDTVEA</sequence>
<evidence type="ECO:0000313" key="2">
    <source>
        <dbReference type="Proteomes" id="UP000546642"/>
    </source>
</evidence>
<name>A0A7X0D5E4_9ACTN</name>
<dbReference type="AlphaFoldDB" id="A0A7X0D5E4"/>
<accession>A0A7X0D5E4</accession>
<organism evidence="1 2">
    <name type="scientific">Nocardiopsis mwathae</name>
    <dbReference type="NCBI Taxonomy" id="1472723"/>
    <lineage>
        <taxon>Bacteria</taxon>
        <taxon>Bacillati</taxon>
        <taxon>Actinomycetota</taxon>
        <taxon>Actinomycetes</taxon>
        <taxon>Streptosporangiales</taxon>
        <taxon>Nocardiopsidaceae</taxon>
        <taxon>Nocardiopsis</taxon>
    </lineage>
</organism>
<gene>
    <name evidence="1" type="ORF">HNR23_001681</name>
</gene>
<protein>
    <submittedName>
        <fullName evidence="1">Uncharacterized protein</fullName>
    </submittedName>
</protein>
<dbReference type="Proteomes" id="UP000546642">
    <property type="component" value="Unassembled WGS sequence"/>
</dbReference>
<comment type="caution">
    <text evidence="1">The sequence shown here is derived from an EMBL/GenBank/DDBJ whole genome shotgun (WGS) entry which is preliminary data.</text>
</comment>
<proteinExistence type="predicted"/>
<dbReference type="EMBL" id="JACHDS010000001">
    <property type="protein sequence ID" value="MBB6171621.1"/>
    <property type="molecule type" value="Genomic_DNA"/>
</dbReference>
<keyword evidence="2" id="KW-1185">Reference proteome</keyword>